<dbReference type="Pfam" id="PF10613">
    <property type="entry name" value="Lig_chan-Glu_bd"/>
    <property type="match status" value="1"/>
</dbReference>
<evidence type="ECO:0000256" key="4">
    <source>
        <dbReference type="ARBA" id="ARBA00022692"/>
    </source>
</evidence>
<dbReference type="EMBL" id="BPLQ01008417">
    <property type="protein sequence ID" value="GIY37163.1"/>
    <property type="molecule type" value="Genomic_DNA"/>
</dbReference>
<evidence type="ECO:0000256" key="7">
    <source>
        <dbReference type="ARBA" id="ARBA00023136"/>
    </source>
</evidence>
<gene>
    <name evidence="14" type="primary">GRID1_14</name>
    <name evidence="14" type="ORF">CDAR_178031</name>
</gene>
<keyword evidence="7 12" id="KW-0472">Membrane</keyword>
<evidence type="ECO:0000256" key="8">
    <source>
        <dbReference type="ARBA" id="ARBA00023170"/>
    </source>
</evidence>
<evidence type="ECO:0000256" key="2">
    <source>
        <dbReference type="ARBA" id="ARBA00022448"/>
    </source>
</evidence>
<evidence type="ECO:0000256" key="3">
    <source>
        <dbReference type="ARBA" id="ARBA00022475"/>
    </source>
</evidence>
<evidence type="ECO:0000313" key="14">
    <source>
        <dbReference type="EMBL" id="GIY37163.1"/>
    </source>
</evidence>
<keyword evidence="15" id="KW-1185">Reference proteome</keyword>
<evidence type="ECO:0000256" key="1">
    <source>
        <dbReference type="ARBA" id="ARBA00004651"/>
    </source>
</evidence>
<evidence type="ECO:0000256" key="10">
    <source>
        <dbReference type="ARBA" id="ARBA00023286"/>
    </source>
</evidence>
<dbReference type="GO" id="GO:0015276">
    <property type="term" value="F:ligand-gated monoatomic ion channel activity"/>
    <property type="evidence" value="ECO:0007669"/>
    <property type="project" value="InterPro"/>
</dbReference>
<proteinExistence type="predicted"/>
<evidence type="ECO:0000256" key="5">
    <source>
        <dbReference type="ARBA" id="ARBA00022989"/>
    </source>
</evidence>
<comment type="subcellular location">
    <subcellularLocation>
        <location evidence="1">Cell membrane</location>
        <topology evidence="1">Multi-pass membrane protein</topology>
    </subcellularLocation>
</comment>
<accession>A0AAV4SRW3</accession>
<feature type="transmembrane region" description="Helical" evidence="12">
    <location>
        <begin position="130"/>
        <end position="150"/>
    </location>
</feature>
<feature type="transmembrane region" description="Helical" evidence="12">
    <location>
        <begin position="375"/>
        <end position="394"/>
    </location>
</feature>
<evidence type="ECO:0000313" key="15">
    <source>
        <dbReference type="Proteomes" id="UP001054837"/>
    </source>
</evidence>
<keyword evidence="9" id="KW-0325">Glycoprotein</keyword>
<dbReference type="PANTHER" id="PTHR42643:SF24">
    <property type="entry name" value="IONOTROPIC RECEPTOR 60A"/>
    <property type="match status" value="1"/>
</dbReference>
<organism evidence="14 15">
    <name type="scientific">Caerostris darwini</name>
    <dbReference type="NCBI Taxonomy" id="1538125"/>
    <lineage>
        <taxon>Eukaryota</taxon>
        <taxon>Metazoa</taxon>
        <taxon>Ecdysozoa</taxon>
        <taxon>Arthropoda</taxon>
        <taxon>Chelicerata</taxon>
        <taxon>Arachnida</taxon>
        <taxon>Araneae</taxon>
        <taxon>Araneomorphae</taxon>
        <taxon>Entelegynae</taxon>
        <taxon>Araneoidea</taxon>
        <taxon>Araneidae</taxon>
        <taxon>Caerostris</taxon>
    </lineage>
</organism>
<keyword evidence="10" id="KW-1071">Ligand-gated ion channel</keyword>
<evidence type="ECO:0000256" key="12">
    <source>
        <dbReference type="SAM" id="Phobius"/>
    </source>
</evidence>
<comment type="caution">
    <text evidence="14">The sequence shown here is derived from an EMBL/GenBank/DDBJ whole genome shotgun (WGS) entry which is preliminary data.</text>
</comment>
<dbReference type="Gene3D" id="3.40.190.10">
    <property type="entry name" value="Periplasmic binding protein-like II"/>
    <property type="match status" value="1"/>
</dbReference>
<keyword evidence="6" id="KW-0406">Ion transport</keyword>
<dbReference type="AlphaFoldDB" id="A0AAV4SRW3"/>
<evidence type="ECO:0000256" key="9">
    <source>
        <dbReference type="ARBA" id="ARBA00023180"/>
    </source>
</evidence>
<feature type="domain" description="Ionotropic glutamate receptor L-glutamate and glycine-binding" evidence="13">
    <location>
        <begin position="23"/>
        <end position="76"/>
    </location>
</feature>
<keyword evidence="2" id="KW-0813">Transport</keyword>
<keyword evidence="5 12" id="KW-1133">Transmembrane helix</keyword>
<feature type="transmembrane region" description="Helical" evidence="12">
    <location>
        <begin position="184"/>
        <end position="209"/>
    </location>
</feature>
<protein>
    <submittedName>
        <fullName evidence="14">Glutamate receptor ionotropic, delta-1</fullName>
    </submittedName>
</protein>
<dbReference type="InterPro" id="IPR019594">
    <property type="entry name" value="Glu/Gly-bd"/>
</dbReference>
<sequence>MTFPSRITLGLVPNENVFETKVKFGSITLHGIEGRFLDLISKTLKFKWILKTPPDRESGRMNENGSWTGLIGMIQRKEVDMALNLIPMTESRTNVVDFSDPYTIYDVTFIVEKPGTVSPKWVLLYPFENVVWLCTLMIFLVGLNIFAFILKRKVSYCALLFKLFGSNLRQPLTIKPTNGKIIFVSWYIFAMLMAMSYSTTVLSFLTIPWKVEYPKNFLELSHAVKEGTYRSFTLKGASMLSVLQKSSQEYFQFLGKIIETNEWYYERKDIESLKDNVTKIAFIGTRYKLHLLRGALKLKSYAKSRDHLITFNIAIALRKDFCCKQRLNTIISRIKSAGLYSRLEKLESGRAWHKSKSMFHKAKQHCKPLSIHDLFGVYISLLSGYMISFIALLLEIIHFKIYTRFSAIVSVKYKWIIK</sequence>
<name>A0AAV4SRW3_9ARAC</name>
<dbReference type="PANTHER" id="PTHR42643">
    <property type="entry name" value="IONOTROPIC RECEPTOR 20A-RELATED"/>
    <property type="match status" value="1"/>
</dbReference>
<dbReference type="GO" id="GO:0005886">
    <property type="term" value="C:plasma membrane"/>
    <property type="evidence" value="ECO:0007669"/>
    <property type="project" value="UniProtKB-SubCell"/>
</dbReference>
<keyword evidence="8 14" id="KW-0675">Receptor</keyword>
<dbReference type="SUPFAM" id="SSF53850">
    <property type="entry name" value="Periplasmic binding protein-like II"/>
    <property type="match status" value="1"/>
</dbReference>
<evidence type="ECO:0000256" key="11">
    <source>
        <dbReference type="ARBA" id="ARBA00023303"/>
    </source>
</evidence>
<reference evidence="14 15" key="1">
    <citation type="submission" date="2021-06" db="EMBL/GenBank/DDBJ databases">
        <title>Caerostris darwini draft genome.</title>
        <authorList>
            <person name="Kono N."/>
            <person name="Arakawa K."/>
        </authorList>
    </citation>
    <scope>NUCLEOTIDE SEQUENCE [LARGE SCALE GENOMIC DNA]</scope>
</reference>
<evidence type="ECO:0000256" key="6">
    <source>
        <dbReference type="ARBA" id="ARBA00023065"/>
    </source>
</evidence>
<dbReference type="Proteomes" id="UP001054837">
    <property type="component" value="Unassembled WGS sequence"/>
</dbReference>
<keyword evidence="4 12" id="KW-0812">Transmembrane</keyword>
<dbReference type="InterPro" id="IPR052192">
    <property type="entry name" value="Insect_Ionotropic_Sensory_Rcpt"/>
</dbReference>
<evidence type="ECO:0000259" key="13">
    <source>
        <dbReference type="SMART" id="SM00918"/>
    </source>
</evidence>
<dbReference type="SMART" id="SM00918">
    <property type="entry name" value="Lig_chan-Glu_bd"/>
    <property type="match status" value="1"/>
</dbReference>
<keyword evidence="11" id="KW-0407">Ion channel</keyword>
<keyword evidence="3" id="KW-1003">Cell membrane</keyword>